<dbReference type="EMBL" id="BRXY01000331">
    <property type="protein sequence ID" value="GMH87651.1"/>
    <property type="molecule type" value="Genomic_DNA"/>
</dbReference>
<accession>A0A9W7BBM2</accession>
<protein>
    <submittedName>
        <fullName evidence="1">Uncharacterized protein</fullName>
    </submittedName>
</protein>
<evidence type="ECO:0000313" key="1">
    <source>
        <dbReference type="EMBL" id="GMH87651.1"/>
    </source>
</evidence>
<sequence>MIICYEDVEDDRFPVRAGKGYVRASSGTFWKFERLPEVRGIPQTRVTLRHCTTRGKAGSGPRGVLEKLTARCILTW</sequence>
<gene>
    <name evidence="1" type="ORF">TrST_g6002</name>
</gene>
<dbReference type="AlphaFoldDB" id="A0A9W7BBM2"/>
<keyword evidence="2" id="KW-1185">Reference proteome</keyword>
<comment type="caution">
    <text evidence="1">The sequence shown here is derived from an EMBL/GenBank/DDBJ whole genome shotgun (WGS) entry which is preliminary data.</text>
</comment>
<dbReference type="OrthoDB" id="10536800at2759"/>
<proteinExistence type="predicted"/>
<organism evidence="1 2">
    <name type="scientific">Triparma strigata</name>
    <dbReference type="NCBI Taxonomy" id="1606541"/>
    <lineage>
        <taxon>Eukaryota</taxon>
        <taxon>Sar</taxon>
        <taxon>Stramenopiles</taxon>
        <taxon>Ochrophyta</taxon>
        <taxon>Bolidophyceae</taxon>
        <taxon>Parmales</taxon>
        <taxon>Triparmaceae</taxon>
        <taxon>Triparma</taxon>
    </lineage>
</organism>
<reference evidence="2" key="1">
    <citation type="journal article" date="2023" name="Commun. Biol.">
        <title>Genome analysis of Parmales, the sister group of diatoms, reveals the evolutionary specialization of diatoms from phago-mixotrophs to photoautotrophs.</title>
        <authorList>
            <person name="Ban H."/>
            <person name="Sato S."/>
            <person name="Yoshikawa S."/>
            <person name="Yamada K."/>
            <person name="Nakamura Y."/>
            <person name="Ichinomiya M."/>
            <person name="Sato N."/>
            <person name="Blanc-Mathieu R."/>
            <person name="Endo H."/>
            <person name="Kuwata A."/>
            <person name="Ogata H."/>
        </authorList>
    </citation>
    <scope>NUCLEOTIDE SEQUENCE [LARGE SCALE GENOMIC DNA]</scope>
    <source>
        <strain evidence="2">NIES 3701</strain>
    </source>
</reference>
<name>A0A9W7BBM2_9STRA</name>
<evidence type="ECO:0000313" key="2">
    <source>
        <dbReference type="Proteomes" id="UP001165085"/>
    </source>
</evidence>
<dbReference type="Proteomes" id="UP001165085">
    <property type="component" value="Unassembled WGS sequence"/>
</dbReference>